<evidence type="ECO:0000256" key="9">
    <source>
        <dbReference type="ARBA" id="ARBA00023200"/>
    </source>
</evidence>
<proteinExistence type="predicted"/>
<dbReference type="Proteomes" id="UP000035680">
    <property type="component" value="Unassembled WGS sequence"/>
</dbReference>
<dbReference type="FunFam" id="3.30.200.20:FF:000547">
    <property type="entry name" value="Serine/threonine-protein kinase prk-2"/>
    <property type="match status" value="1"/>
</dbReference>
<dbReference type="SMART" id="SM00220">
    <property type="entry name" value="S_TKc"/>
    <property type="match status" value="1"/>
</dbReference>
<dbReference type="Pfam" id="PF00069">
    <property type="entry name" value="Pkinase"/>
    <property type="match status" value="1"/>
</dbReference>
<evidence type="ECO:0000256" key="1">
    <source>
        <dbReference type="ARBA" id="ARBA00004192"/>
    </source>
</evidence>
<evidence type="ECO:0000256" key="3">
    <source>
        <dbReference type="ARBA" id="ARBA00016885"/>
    </source>
</evidence>
<dbReference type="Gene3D" id="1.10.510.10">
    <property type="entry name" value="Transferase(Phosphotransferase) domain 1"/>
    <property type="match status" value="1"/>
</dbReference>
<dbReference type="PROSITE" id="PS50011">
    <property type="entry name" value="PROTEIN_KINASE_DOM"/>
    <property type="match status" value="1"/>
</dbReference>
<evidence type="ECO:0000256" key="5">
    <source>
        <dbReference type="ARBA" id="ARBA00022679"/>
    </source>
</evidence>
<evidence type="ECO:0000256" key="2">
    <source>
        <dbReference type="ARBA" id="ARBA00012513"/>
    </source>
</evidence>
<dbReference type="InterPro" id="IPR017441">
    <property type="entry name" value="Protein_kinase_ATP_BS"/>
</dbReference>
<feature type="region of interest" description="Disordered" evidence="13">
    <location>
        <begin position="728"/>
        <end position="747"/>
    </location>
</feature>
<evidence type="ECO:0000313" key="16">
    <source>
        <dbReference type="WBParaSite" id="SVE_0803500.1"/>
    </source>
</evidence>
<accession>A0A0K0FGN0</accession>
<dbReference type="WBParaSite" id="SVE_0803500.1">
    <property type="protein sequence ID" value="SVE_0803500.1"/>
    <property type="gene ID" value="SVE_0803500"/>
</dbReference>
<comment type="subcellular location">
    <subcellularLocation>
        <location evidence="1">Host cytoplasm</location>
    </subcellularLocation>
</comment>
<name>A0A0K0FGN0_STRVS</name>
<feature type="compositionally biased region" description="Polar residues" evidence="13">
    <location>
        <begin position="784"/>
        <end position="797"/>
    </location>
</feature>
<dbReference type="AlphaFoldDB" id="A0A0K0FGN0"/>
<feature type="compositionally biased region" description="Low complexity" evidence="13">
    <location>
        <begin position="733"/>
        <end position="745"/>
    </location>
</feature>
<dbReference type="InterPro" id="IPR051138">
    <property type="entry name" value="PIM_Ser/Thr_kinase"/>
</dbReference>
<dbReference type="Gene3D" id="3.30.200.20">
    <property type="entry name" value="Phosphorylase Kinase, domain 1"/>
    <property type="match status" value="1"/>
</dbReference>
<keyword evidence="15" id="KW-1185">Reference proteome</keyword>
<dbReference type="GO" id="GO:0030430">
    <property type="term" value="C:host cell cytoplasm"/>
    <property type="evidence" value="ECO:0007669"/>
    <property type="project" value="UniProtKB-SubCell"/>
</dbReference>
<evidence type="ECO:0000259" key="14">
    <source>
        <dbReference type="PROSITE" id="PS50011"/>
    </source>
</evidence>
<feature type="compositionally biased region" description="Polar residues" evidence="13">
    <location>
        <begin position="390"/>
        <end position="404"/>
    </location>
</feature>
<dbReference type="FunFam" id="1.10.510.10:FF:000708">
    <property type="entry name" value="serine/threonine-protein kinase par-1-like"/>
    <property type="match status" value="1"/>
</dbReference>
<dbReference type="GO" id="GO:0004674">
    <property type="term" value="F:protein serine/threonine kinase activity"/>
    <property type="evidence" value="ECO:0007669"/>
    <property type="project" value="UniProtKB-KW"/>
</dbReference>
<evidence type="ECO:0000313" key="15">
    <source>
        <dbReference type="Proteomes" id="UP000035680"/>
    </source>
</evidence>
<organism evidence="15 16">
    <name type="scientific">Strongyloides venezuelensis</name>
    <name type="common">Threadworm</name>
    <dbReference type="NCBI Taxonomy" id="75913"/>
    <lineage>
        <taxon>Eukaryota</taxon>
        <taxon>Metazoa</taxon>
        <taxon>Ecdysozoa</taxon>
        <taxon>Nematoda</taxon>
        <taxon>Chromadorea</taxon>
        <taxon>Rhabditida</taxon>
        <taxon>Tylenchina</taxon>
        <taxon>Panagrolaimomorpha</taxon>
        <taxon>Strongyloidoidea</taxon>
        <taxon>Strongyloididae</taxon>
        <taxon>Strongyloides</taxon>
    </lineage>
</organism>
<dbReference type="InterPro" id="IPR011009">
    <property type="entry name" value="Kinase-like_dom_sf"/>
</dbReference>
<evidence type="ECO:0000256" key="11">
    <source>
        <dbReference type="ARBA" id="ARBA00048679"/>
    </source>
</evidence>
<dbReference type="EC" id="2.7.11.1" evidence="2"/>
<dbReference type="InterPro" id="IPR000719">
    <property type="entry name" value="Prot_kinase_dom"/>
</dbReference>
<dbReference type="GO" id="GO:0005737">
    <property type="term" value="C:cytoplasm"/>
    <property type="evidence" value="ECO:0007669"/>
    <property type="project" value="TreeGrafter"/>
</dbReference>
<dbReference type="SUPFAM" id="SSF56112">
    <property type="entry name" value="Protein kinase-like (PK-like)"/>
    <property type="match status" value="1"/>
</dbReference>
<feature type="region of interest" description="Disordered" evidence="13">
    <location>
        <begin position="701"/>
        <end position="723"/>
    </location>
</feature>
<dbReference type="InterPro" id="IPR008271">
    <property type="entry name" value="Ser/Thr_kinase_AS"/>
</dbReference>
<dbReference type="STRING" id="75913.A0A0K0FGN0"/>
<evidence type="ECO:0000256" key="7">
    <source>
        <dbReference type="ARBA" id="ARBA00022777"/>
    </source>
</evidence>
<comment type="catalytic activity">
    <reaction evidence="10">
        <text>L-threonyl-[protein] + ATP = O-phospho-L-threonyl-[protein] + ADP + H(+)</text>
        <dbReference type="Rhea" id="RHEA:46608"/>
        <dbReference type="Rhea" id="RHEA-COMP:11060"/>
        <dbReference type="Rhea" id="RHEA-COMP:11605"/>
        <dbReference type="ChEBI" id="CHEBI:15378"/>
        <dbReference type="ChEBI" id="CHEBI:30013"/>
        <dbReference type="ChEBI" id="CHEBI:30616"/>
        <dbReference type="ChEBI" id="CHEBI:61977"/>
        <dbReference type="ChEBI" id="CHEBI:456216"/>
        <dbReference type="EC" id="2.7.11.1"/>
    </reaction>
</comment>
<dbReference type="GO" id="GO:0005524">
    <property type="term" value="F:ATP binding"/>
    <property type="evidence" value="ECO:0007669"/>
    <property type="project" value="UniProtKB-UniRule"/>
</dbReference>
<comment type="catalytic activity">
    <reaction evidence="11">
        <text>L-seryl-[protein] + ATP = O-phospho-L-seryl-[protein] + ADP + H(+)</text>
        <dbReference type="Rhea" id="RHEA:17989"/>
        <dbReference type="Rhea" id="RHEA-COMP:9863"/>
        <dbReference type="Rhea" id="RHEA-COMP:11604"/>
        <dbReference type="ChEBI" id="CHEBI:15378"/>
        <dbReference type="ChEBI" id="CHEBI:29999"/>
        <dbReference type="ChEBI" id="CHEBI:30616"/>
        <dbReference type="ChEBI" id="CHEBI:83421"/>
        <dbReference type="ChEBI" id="CHEBI:456216"/>
        <dbReference type="EC" id="2.7.11.1"/>
    </reaction>
</comment>
<feature type="domain" description="Protein kinase" evidence="14">
    <location>
        <begin position="34"/>
        <end position="285"/>
    </location>
</feature>
<dbReference type="PROSITE" id="PS00107">
    <property type="entry name" value="PROTEIN_KINASE_ATP"/>
    <property type="match status" value="1"/>
</dbReference>
<sequence>MLKKKFHNWSMKLTYHFSCLHPQEHSLKCFRSQYKLLEEIGRGGFGIVYKAVRLSDSSPVAVKYILHQHVRDWKVVDKQMIPSEAAHLQAICGMPGIIKIIDWFANSKGFLIVMERPENCMDLFDVISGYGRLDEPMARLIFKQVIEATYQLYTKHSLVHRDIKDENLILDMDSGEVKMVDFGAADYLESAKNKGFQGTKSYCPPEWFKKKLYLPMESTCWSLGVLLYLIVTGLLPFKNEIQICVGKITFPEGISKECQHLIRRLLCISPEGRADLKEVLNHAWMQIKVEKLKQPFQLELRRRSVKKRSRRRRGESVFDGVSDDDEDMECMHRRFKKTSEESVAKALDIPHEVILAAEARRKSLQCGGVNSTQHNNKNNHKYYSSEMLNKNKSTLPPYGSSSKPPLSMEGKDESGKLSKTITNSYYNGLSAEERRRTFKNKGRSKIDHMRSYPMSMETGDIATQSQDIFASADDNFPVSFPKSVYNRSYSSSIRSREKTTLMDDKIHFSTLSKLNSSFETAIEDDANSVTLSSTFTFYSAKEEQCDDLNYSRLGNEGNLCTFSNVDDIFKYDNDVFVKKQEGNTSLMTSTIHSNKHFPSTSSIASVSTTLMMKNSEIKSSVDCTSDSDYEGDDLSFQSQEDDTFHTSGIVKRLSSRSLNKGSFKKDGKDRKYSMGNLQDYRISLLKNSKSKNLNSEQILQDNGTNYNKNSKSNQRRFSSSNDYYNNLSTSGNLLSPSPSKLSSSSGEVVKENAKKTFSYFTQDSSEMPCQSILKLNNKDEESSHNTSNNINRQQSSYRYQREISPLRFPLAVFDVNQVLKNTETKNNSITTDIY</sequence>
<evidence type="ECO:0000256" key="8">
    <source>
        <dbReference type="ARBA" id="ARBA00022840"/>
    </source>
</evidence>
<dbReference type="PROSITE" id="PS00108">
    <property type="entry name" value="PROTEIN_KINASE_ST"/>
    <property type="match status" value="1"/>
</dbReference>
<keyword evidence="5" id="KW-0808">Transferase</keyword>
<keyword evidence="7" id="KW-0418">Kinase</keyword>
<evidence type="ECO:0000256" key="13">
    <source>
        <dbReference type="SAM" id="MobiDB-lite"/>
    </source>
</evidence>
<keyword evidence="9" id="KW-1035">Host cytoplasm</keyword>
<evidence type="ECO:0000256" key="4">
    <source>
        <dbReference type="ARBA" id="ARBA00022527"/>
    </source>
</evidence>
<reference evidence="15" key="1">
    <citation type="submission" date="2014-07" db="EMBL/GenBank/DDBJ databases">
        <authorList>
            <person name="Martin A.A"/>
            <person name="De Silva N."/>
        </authorList>
    </citation>
    <scope>NUCLEOTIDE SEQUENCE</scope>
</reference>
<keyword evidence="4" id="KW-0723">Serine/threonine-protein kinase</keyword>
<evidence type="ECO:0000256" key="12">
    <source>
        <dbReference type="PROSITE-ProRule" id="PRU10141"/>
    </source>
</evidence>
<evidence type="ECO:0000256" key="6">
    <source>
        <dbReference type="ARBA" id="ARBA00022741"/>
    </source>
</evidence>
<dbReference type="PANTHER" id="PTHR22984:SF25">
    <property type="entry name" value="PROTEIN KINASE DOMAIN-CONTAINING PROTEIN"/>
    <property type="match status" value="1"/>
</dbReference>
<evidence type="ECO:0000256" key="10">
    <source>
        <dbReference type="ARBA" id="ARBA00047899"/>
    </source>
</evidence>
<protein>
    <recommendedName>
        <fullName evidence="3">Serine/threonine-protein kinase 1</fullName>
        <ecNumber evidence="2">2.7.11.1</ecNumber>
    </recommendedName>
</protein>
<keyword evidence="8 12" id="KW-0067">ATP-binding</keyword>
<reference evidence="16" key="2">
    <citation type="submission" date="2015-08" db="UniProtKB">
        <authorList>
            <consortium name="WormBaseParasite"/>
        </authorList>
    </citation>
    <scope>IDENTIFICATION</scope>
</reference>
<feature type="region of interest" description="Disordered" evidence="13">
    <location>
        <begin position="777"/>
        <end position="797"/>
    </location>
</feature>
<dbReference type="PANTHER" id="PTHR22984">
    <property type="entry name" value="SERINE/THREONINE-PROTEIN KINASE PIM"/>
    <property type="match status" value="1"/>
</dbReference>
<keyword evidence="6 12" id="KW-0547">Nucleotide-binding</keyword>
<feature type="region of interest" description="Disordered" evidence="13">
    <location>
        <begin position="390"/>
        <end position="415"/>
    </location>
</feature>
<feature type="binding site" evidence="12">
    <location>
        <position position="63"/>
    </location>
    <ligand>
        <name>ATP</name>
        <dbReference type="ChEBI" id="CHEBI:30616"/>
    </ligand>
</feature>